<evidence type="ECO:0000256" key="1">
    <source>
        <dbReference type="SAM" id="MobiDB-lite"/>
    </source>
</evidence>
<feature type="region of interest" description="Disordered" evidence="1">
    <location>
        <begin position="33"/>
        <end position="52"/>
    </location>
</feature>
<dbReference type="Proteomes" id="UP000828390">
    <property type="component" value="Unassembled WGS sequence"/>
</dbReference>
<reference evidence="2" key="1">
    <citation type="journal article" date="2019" name="bioRxiv">
        <title>The Genome of the Zebra Mussel, Dreissena polymorpha: A Resource for Invasive Species Research.</title>
        <authorList>
            <person name="McCartney M.A."/>
            <person name="Auch B."/>
            <person name="Kono T."/>
            <person name="Mallez S."/>
            <person name="Zhang Y."/>
            <person name="Obille A."/>
            <person name="Becker A."/>
            <person name="Abrahante J.E."/>
            <person name="Garbe J."/>
            <person name="Badalamenti J.P."/>
            <person name="Herman A."/>
            <person name="Mangelson H."/>
            <person name="Liachko I."/>
            <person name="Sullivan S."/>
            <person name="Sone E.D."/>
            <person name="Koren S."/>
            <person name="Silverstein K.A.T."/>
            <person name="Beckman K.B."/>
            <person name="Gohl D.M."/>
        </authorList>
    </citation>
    <scope>NUCLEOTIDE SEQUENCE</scope>
    <source>
        <strain evidence="2">Duluth1</strain>
        <tissue evidence="2">Whole animal</tissue>
    </source>
</reference>
<evidence type="ECO:0000313" key="3">
    <source>
        <dbReference type="Proteomes" id="UP000828390"/>
    </source>
</evidence>
<name>A0A9D4K1D3_DREPO</name>
<reference evidence="2" key="2">
    <citation type="submission" date="2020-11" db="EMBL/GenBank/DDBJ databases">
        <authorList>
            <person name="McCartney M.A."/>
            <person name="Auch B."/>
            <person name="Kono T."/>
            <person name="Mallez S."/>
            <person name="Becker A."/>
            <person name="Gohl D.M."/>
            <person name="Silverstein K.A.T."/>
            <person name="Koren S."/>
            <person name="Bechman K.B."/>
            <person name="Herman A."/>
            <person name="Abrahante J.E."/>
            <person name="Garbe J."/>
        </authorList>
    </citation>
    <scope>NUCLEOTIDE SEQUENCE</scope>
    <source>
        <strain evidence="2">Duluth1</strain>
        <tissue evidence="2">Whole animal</tissue>
    </source>
</reference>
<protein>
    <submittedName>
        <fullName evidence="2">Uncharacterized protein</fullName>
    </submittedName>
</protein>
<comment type="caution">
    <text evidence="2">The sequence shown here is derived from an EMBL/GenBank/DDBJ whole genome shotgun (WGS) entry which is preliminary data.</text>
</comment>
<evidence type="ECO:0000313" key="2">
    <source>
        <dbReference type="EMBL" id="KAH3827928.1"/>
    </source>
</evidence>
<accession>A0A9D4K1D3</accession>
<keyword evidence="3" id="KW-1185">Reference proteome</keyword>
<sequence length="92" mass="10922">MWSKITPLRGRQIRKAGLVWKRHQLRITLQDCVPGNPLGRPPSRPSEEKLDGKRERVEYLPMDELLIAVHNRNNWRRICVSSFFIPHTRPDR</sequence>
<gene>
    <name evidence="2" type="ORF">DPMN_129874</name>
</gene>
<dbReference type="EMBL" id="JAIWYP010000005">
    <property type="protein sequence ID" value="KAH3827928.1"/>
    <property type="molecule type" value="Genomic_DNA"/>
</dbReference>
<proteinExistence type="predicted"/>
<dbReference type="AlphaFoldDB" id="A0A9D4K1D3"/>
<organism evidence="2 3">
    <name type="scientific">Dreissena polymorpha</name>
    <name type="common">Zebra mussel</name>
    <name type="synonym">Mytilus polymorpha</name>
    <dbReference type="NCBI Taxonomy" id="45954"/>
    <lineage>
        <taxon>Eukaryota</taxon>
        <taxon>Metazoa</taxon>
        <taxon>Spiralia</taxon>
        <taxon>Lophotrochozoa</taxon>
        <taxon>Mollusca</taxon>
        <taxon>Bivalvia</taxon>
        <taxon>Autobranchia</taxon>
        <taxon>Heteroconchia</taxon>
        <taxon>Euheterodonta</taxon>
        <taxon>Imparidentia</taxon>
        <taxon>Neoheterodontei</taxon>
        <taxon>Myida</taxon>
        <taxon>Dreissenoidea</taxon>
        <taxon>Dreissenidae</taxon>
        <taxon>Dreissena</taxon>
    </lineage>
</organism>